<organism evidence="1 2">
    <name type="scientific">Paraglomus brasilianum</name>
    <dbReference type="NCBI Taxonomy" id="144538"/>
    <lineage>
        <taxon>Eukaryota</taxon>
        <taxon>Fungi</taxon>
        <taxon>Fungi incertae sedis</taxon>
        <taxon>Mucoromycota</taxon>
        <taxon>Glomeromycotina</taxon>
        <taxon>Glomeromycetes</taxon>
        <taxon>Paraglomerales</taxon>
        <taxon>Paraglomeraceae</taxon>
        <taxon>Paraglomus</taxon>
    </lineage>
</organism>
<evidence type="ECO:0000313" key="2">
    <source>
        <dbReference type="Proteomes" id="UP000789739"/>
    </source>
</evidence>
<dbReference type="Proteomes" id="UP000789739">
    <property type="component" value="Unassembled WGS sequence"/>
</dbReference>
<name>A0A9N8ZL21_9GLOM</name>
<keyword evidence="2" id="KW-1185">Reference proteome</keyword>
<proteinExistence type="predicted"/>
<protein>
    <submittedName>
        <fullName evidence="1">1125_t:CDS:1</fullName>
    </submittedName>
</protein>
<reference evidence="1" key="1">
    <citation type="submission" date="2021-06" db="EMBL/GenBank/DDBJ databases">
        <authorList>
            <person name="Kallberg Y."/>
            <person name="Tangrot J."/>
            <person name="Rosling A."/>
        </authorList>
    </citation>
    <scope>NUCLEOTIDE SEQUENCE</scope>
    <source>
        <strain evidence="1">BR232B</strain>
    </source>
</reference>
<dbReference type="AlphaFoldDB" id="A0A9N8ZL21"/>
<sequence length="142" mass="16523">MSSSEKPNILTTKFKVHDDPDDKAFTIEIPWQEKVSKVKQRVKNKLATRLNDDDDIGLYLDVPHNLMEPEENFLKEFKPEDIERNIVVIIIGVEHPTKRDVMWTKTRNAEYHNIDGNGKMDFGDSVGYATGEQKFYVKPRED</sequence>
<gene>
    <name evidence="1" type="ORF">PBRASI_LOCUS2527</name>
</gene>
<accession>A0A9N8ZL21</accession>
<evidence type="ECO:0000313" key="1">
    <source>
        <dbReference type="EMBL" id="CAG8499420.1"/>
    </source>
</evidence>
<comment type="caution">
    <text evidence="1">The sequence shown here is derived from an EMBL/GenBank/DDBJ whole genome shotgun (WGS) entry which is preliminary data.</text>
</comment>
<dbReference type="EMBL" id="CAJVPI010000200">
    <property type="protein sequence ID" value="CAG8499420.1"/>
    <property type="molecule type" value="Genomic_DNA"/>
</dbReference>